<geneLocation type="plasmid" evidence="1 2">
    <name>pBS3d</name>
</geneLocation>
<evidence type="ECO:0000313" key="1">
    <source>
        <dbReference type="EMBL" id="QPK12820.1"/>
    </source>
</evidence>
<organism evidence="1 2">
    <name type="scientific">Rhizobium phaseoli</name>
    <dbReference type="NCBI Taxonomy" id="396"/>
    <lineage>
        <taxon>Bacteria</taxon>
        <taxon>Pseudomonadati</taxon>
        <taxon>Pseudomonadota</taxon>
        <taxon>Alphaproteobacteria</taxon>
        <taxon>Hyphomicrobiales</taxon>
        <taxon>Rhizobiaceae</taxon>
        <taxon>Rhizobium/Agrobacterium group</taxon>
        <taxon>Rhizobium</taxon>
    </lineage>
</organism>
<proteinExistence type="predicted"/>
<sequence>MRSDHRKIFGKAIGRLVRNVAQAAMLFLIAQQGAALAAGRDEVAAPAACVQPKERYEATYGIALDPERPFYVDIGPHRYAVPWKYLHPRPPKVMASCKLKGLGVQFWIPDGEAPERDLFWKPEFNPSEKGRPTPTLEDWVIKITTVKYYETQPPADTNPDRLIANVLQLNRTTEQRGELTVVKTEGPEFRDFASFTTGPEQSLLFTCLKGTPRQVCQGFLDLKEEHLAVHFLAPGEAIPFHANIGKTLARLLRSWKLPK</sequence>
<dbReference type="GeneID" id="45961391"/>
<reference evidence="1 2" key="1">
    <citation type="submission" date="2020-11" db="EMBL/GenBank/DDBJ databases">
        <title>Indigenous Rhizobia Nodulating Common beans in Western Kenya.</title>
        <authorList>
            <person name="Wekesa C.S."/>
            <person name="Oelmueller R."/>
            <person name="Furch A.C."/>
        </authorList>
    </citation>
    <scope>NUCLEOTIDE SEQUENCE [LARGE SCALE GENOMIC DNA]</scope>
    <source>
        <strain evidence="2">BS3</strain>
        <plasmid evidence="1 2">pBS3d</plasmid>
    </source>
</reference>
<name>A0A7X6EW63_9HYPH</name>
<dbReference type="Proteomes" id="UP000540266">
    <property type="component" value="Plasmid pBS3d"/>
</dbReference>
<dbReference type="EMBL" id="CP064935">
    <property type="protein sequence ID" value="QPK12820.1"/>
    <property type="molecule type" value="Genomic_DNA"/>
</dbReference>
<gene>
    <name evidence="1" type="ORF">HER27_027985</name>
</gene>
<evidence type="ECO:0000313" key="2">
    <source>
        <dbReference type="Proteomes" id="UP000540266"/>
    </source>
</evidence>
<dbReference type="RefSeq" id="WP_064826342.1">
    <property type="nucleotide sequence ID" value="NZ_CP013536.1"/>
</dbReference>
<accession>A0A7X6EW63</accession>
<protein>
    <submittedName>
        <fullName evidence="1">Uncharacterized protein</fullName>
    </submittedName>
</protein>
<keyword evidence="1" id="KW-0614">Plasmid</keyword>
<dbReference type="AlphaFoldDB" id="A0A7X6EW63"/>